<keyword evidence="8" id="KW-1185">Reference proteome</keyword>
<dbReference type="InterPro" id="IPR012091">
    <property type="entry name" value="Pept_M54_archaemetzncn_arc/bac"/>
</dbReference>
<keyword evidence="6" id="KW-0482">Metalloprotease</keyword>
<keyword evidence="2" id="KW-0645">Protease</keyword>
<dbReference type="SUPFAM" id="SSF55486">
    <property type="entry name" value="Metalloproteases ('zincins'), catalytic domain"/>
    <property type="match status" value="1"/>
</dbReference>
<evidence type="ECO:0000313" key="8">
    <source>
        <dbReference type="Proteomes" id="UP001317532"/>
    </source>
</evidence>
<gene>
    <name evidence="7" type="ORF">WPS_30670</name>
</gene>
<dbReference type="InterPro" id="IPR012962">
    <property type="entry name" value="Pept_M54_archaemetzincn"/>
</dbReference>
<reference evidence="7 8" key="1">
    <citation type="journal article" date="2022" name="ISME Commun">
        <title>Vulcanimicrobium alpinus gen. nov. sp. nov., the first cultivated representative of the candidate phylum 'Eremiobacterota', is a metabolically versatile aerobic anoxygenic phototroph.</title>
        <authorList>
            <person name="Yabe S."/>
            <person name="Muto K."/>
            <person name="Abe K."/>
            <person name="Yokota A."/>
            <person name="Staudigel H."/>
            <person name="Tebo B.M."/>
        </authorList>
    </citation>
    <scope>NUCLEOTIDE SEQUENCE [LARGE SCALE GENOMIC DNA]</scope>
    <source>
        <strain evidence="7 8">WC8-2</strain>
    </source>
</reference>
<comment type="cofactor">
    <cofactor evidence="1">
        <name>Zn(2+)</name>
        <dbReference type="ChEBI" id="CHEBI:29105"/>
    </cofactor>
</comment>
<sequence>MREISIVPINAIDGELLTRLALCLEERFLATAVVRAALAVPKSALNSMRGQLFFSSLASRLTSAYEPRGDLVLGITEYDLYKTSHQFVFGSSSEAQRCAVVSLHRLRSEYYGDAPDENALFQRLLKESVHEIGHALGLRHCYNARCAMYYSNSVFDTDNKYSHFCEACERRSRANKSA</sequence>
<dbReference type="KEGG" id="vab:WPS_30670"/>
<dbReference type="Pfam" id="PF07998">
    <property type="entry name" value="Peptidase_M54"/>
    <property type="match status" value="1"/>
</dbReference>
<evidence type="ECO:0000256" key="6">
    <source>
        <dbReference type="ARBA" id="ARBA00023049"/>
    </source>
</evidence>
<dbReference type="GO" id="GO:0008270">
    <property type="term" value="F:zinc ion binding"/>
    <property type="evidence" value="ECO:0007669"/>
    <property type="project" value="InterPro"/>
</dbReference>
<evidence type="ECO:0000256" key="2">
    <source>
        <dbReference type="ARBA" id="ARBA00022670"/>
    </source>
</evidence>
<evidence type="ECO:0000256" key="5">
    <source>
        <dbReference type="ARBA" id="ARBA00022833"/>
    </source>
</evidence>
<evidence type="ECO:0000256" key="1">
    <source>
        <dbReference type="ARBA" id="ARBA00001947"/>
    </source>
</evidence>
<keyword evidence="5" id="KW-0862">Zinc</keyword>
<keyword evidence="4" id="KW-0378">Hydrolase</keyword>
<dbReference type="EMBL" id="AP025523">
    <property type="protein sequence ID" value="BDE07791.1"/>
    <property type="molecule type" value="Genomic_DNA"/>
</dbReference>
<dbReference type="NCBIfam" id="NF033823">
    <property type="entry name" value="archmetzin"/>
    <property type="match status" value="1"/>
</dbReference>
<dbReference type="PANTHER" id="PTHR15910">
    <property type="entry name" value="ARCHAEMETZINCIN"/>
    <property type="match status" value="1"/>
</dbReference>
<evidence type="ECO:0000256" key="3">
    <source>
        <dbReference type="ARBA" id="ARBA00022723"/>
    </source>
</evidence>
<proteinExistence type="predicted"/>
<evidence type="ECO:0000313" key="7">
    <source>
        <dbReference type="EMBL" id="BDE07791.1"/>
    </source>
</evidence>
<dbReference type="GO" id="GO:0008237">
    <property type="term" value="F:metallopeptidase activity"/>
    <property type="evidence" value="ECO:0007669"/>
    <property type="project" value="UniProtKB-KW"/>
</dbReference>
<keyword evidence="3" id="KW-0479">Metal-binding</keyword>
<dbReference type="AlphaFoldDB" id="A0AAN1XZR4"/>
<evidence type="ECO:0000256" key="4">
    <source>
        <dbReference type="ARBA" id="ARBA00022801"/>
    </source>
</evidence>
<name>A0AAN1XZR4_UNVUL</name>
<dbReference type="PANTHER" id="PTHR15910:SF1">
    <property type="entry name" value="ARCHAEMETZINCIN-2"/>
    <property type="match status" value="1"/>
</dbReference>
<dbReference type="Proteomes" id="UP001317532">
    <property type="component" value="Chromosome"/>
</dbReference>
<dbReference type="PIRSF" id="PIRSF005785">
    <property type="entry name" value="Zn-prot_arch"/>
    <property type="match status" value="1"/>
</dbReference>
<protein>
    <submittedName>
        <fullName evidence="7">Archemetzincin</fullName>
    </submittedName>
</protein>
<dbReference type="InterPro" id="IPR024079">
    <property type="entry name" value="MetalloPept_cat_dom_sf"/>
</dbReference>
<dbReference type="CDD" id="cd11375">
    <property type="entry name" value="Peptidase_M54"/>
    <property type="match status" value="1"/>
</dbReference>
<dbReference type="GO" id="GO:0006508">
    <property type="term" value="P:proteolysis"/>
    <property type="evidence" value="ECO:0007669"/>
    <property type="project" value="UniProtKB-KW"/>
</dbReference>
<organism evidence="7 8">
    <name type="scientific">Vulcanimicrobium alpinum</name>
    <dbReference type="NCBI Taxonomy" id="3016050"/>
    <lineage>
        <taxon>Bacteria</taxon>
        <taxon>Bacillati</taxon>
        <taxon>Vulcanimicrobiota</taxon>
        <taxon>Vulcanimicrobiia</taxon>
        <taxon>Vulcanimicrobiales</taxon>
        <taxon>Vulcanimicrobiaceae</taxon>
        <taxon>Vulcanimicrobium</taxon>
    </lineage>
</organism>
<dbReference type="Gene3D" id="3.40.390.10">
    <property type="entry name" value="Collagenase (Catalytic Domain)"/>
    <property type="match status" value="1"/>
</dbReference>
<accession>A0AAN1XZR4</accession>